<sequence>MVGVLISGAPMTNVDSRWIAWAQWLALLTMSLDHLVRHLLGPGSALAWWPESLGRLAFPLFAAMVAWHGTFTSRDPLRYARRILLIGLLAQWPYALLPRPEAPYLLNVCFTLAAGLAWAHWTRGALAQATPPWAHGESGALARNTSPWAHGKSGALTRNTPPWAHGENGALIQTILPWMGLALSLVLWWALGFWVEFGHAGLALVPALMLALSYRAAAPARRWMARLPALAVVALLNPGLQASAFALAGVALALAMAGAGLPRLPWPLPRWLWRTWYPGHFALLALLLW</sequence>
<dbReference type="InterPro" id="IPR008875">
    <property type="entry name" value="TraX"/>
</dbReference>
<dbReference type="Pfam" id="PF05857">
    <property type="entry name" value="TraX"/>
    <property type="match status" value="1"/>
</dbReference>
<name>A0ABD4L1C7_9GAMM</name>
<dbReference type="AlphaFoldDB" id="A0ABD4L1C7"/>
<keyword evidence="1" id="KW-0472">Membrane</keyword>
<feature type="transmembrane region" description="Helical" evidence="1">
    <location>
        <begin position="197"/>
        <end position="217"/>
    </location>
</feature>
<gene>
    <name evidence="2" type="ORF">I7V36_04640</name>
</gene>
<reference evidence="2 3" key="1">
    <citation type="submission" date="2020-12" db="EMBL/GenBank/DDBJ databases">
        <title>Draft genome sequence of Halomonas pacifica strain CARE-V15.</title>
        <authorList>
            <person name="Vignesh N."/>
            <person name="Thabitha A."/>
            <person name="Saravanan R."/>
            <person name="Manigandan V."/>
        </authorList>
    </citation>
    <scope>NUCLEOTIDE SEQUENCE [LARGE SCALE GENOMIC DNA]</scope>
    <source>
        <strain evidence="2 3">CARE-V15</strain>
    </source>
</reference>
<evidence type="ECO:0000256" key="1">
    <source>
        <dbReference type="SAM" id="Phobius"/>
    </source>
</evidence>
<evidence type="ECO:0000313" key="3">
    <source>
        <dbReference type="Proteomes" id="UP000651738"/>
    </source>
</evidence>
<comment type="caution">
    <text evidence="2">The sequence shown here is derived from an EMBL/GenBank/DDBJ whole genome shotgun (WGS) entry which is preliminary data.</text>
</comment>
<protein>
    <submittedName>
        <fullName evidence="2">TraX</fullName>
    </submittedName>
</protein>
<proteinExistence type="predicted"/>
<feature type="transmembrane region" description="Helical" evidence="1">
    <location>
        <begin position="271"/>
        <end position="288"/>
    </location>
</feature>
<organism evidence="2 3">
    <name type="scientific">Bisbaumannia pacifica</name>
    <dbReference type="NCBI Taxonomy" id="77098"/>
    <lineage>
        <taxon>Bacteria</taxon>
        <taxon>Pseudomonadati</taxon>
        <taxon>Pseudomonadota</taxon>
        <taxon>Gammaproteobacteria</taxon>
        <taxon>Oceanospirillales</taxon>
        <taxon>Halomonadaceae</taxon>
        <taxon>Bisbaumannia</taxon>
    </lineage>
</organism>
<accession>A0ABD4L1C7</accession>
<keyword evidence="1" id="KW-1133">Transmembrane helix</keyword>
<evidence type="ECO:0000313" key="2">
    <source>
        <dbReference type="EMBL" id="MBH8579378.1"/>
    </source>
</evidence>
<keyword evidence="1" id="KW-0812">Transmembrane</keyword>
<dbReference type="Proteomes" id="UP000651738">
    <property type="component" value="Unassembled WGS sequence"/>
</dbReference>
<feature type="transmembrane region" description="Helical" evidence="1">
    <location>
        <begin position="229"/>
        <end position="259"/>
    </location>
</feature>
<dbReference type="EMBL" id="JAEDAF010000003">
    <property type="protein sequence ID" value="MBH8579378.1"/>
    <property type="molecule type" value="Genomic_DNA"/>
</dbReference>